<feature type="chain" id="PRO_5047373425" description="Spore coat protein U domain-containing protein" evidence="1">
    <location>
        <begin position="22"/>
        <end position="165"/>
    </location>
</feature>
<dbReference type="RefSeq" id="WP_277279845.1">
    <property type="nucleotide sequence ID" value="NZ_JAROCY010000020.1"/>
</dbReference>
<dbReference type="EMBL" id="JAROCY010000020">
    <property type="protein sequence ID" value="MDF8335051.1"/>
    <property type="molecule type" value="Genomic_DNA"/>
</dbReference>
<dbReference type="Proteomes" id="UP001222770">
    <property type="component" value="Unassembled WGS sequence"/>
</dbReference>
<comment type="caution">
    <text evidence="2">The sequence shown here is derived from an EMBL/GenBank/DDBJ whole genome shotgun (WGS) entry which is preliminary data.</text>
</comment>
<protein>
    <recommendedName>
        <fullName evidence="4">Spore coat protein U domain-containing protein</fullName>
    </recommendedName>
</protein>
<keyword evidence="1" id="KW-0732">Signal</keyword>
<evidence type="ECO:0000313" key="2">
    <source>
        <dbReference type="EMBL" id="MDF8335051.1"/>
    </source>
</evidence>
<gene>
    <name evidence="2" type="ORF">POM99_17730</name>
</gene>
<feature type="signal peptide" evidence="1">
    <location>
        <begin position="1"/>
        <end position="21"/>
    </location>
</feature>
<reference evidence="2 3" key="1">
    <citation type="submission" date="2023-03" db="EMBL/GenBank/DDBJ databases">
        <title>Novosphingobium cyanobacteriorum sp. nov., isolated from a eutrophic reservoir during the Microcystis bloom period.</title>
        <authorList>
            <person name="Kang M."/>
            <person name="Le V."/>
            <person name="Ko S.-R."/>
            <person name="Lee S.-A."/>
            <person name="Ahn C.-Y."/>
        </authorList>
    </citation>
    <scope>NUCLEOTIDE SEQUENCE [LARGE SCALE GENOMIC DNA]</scope>
    <source>
        <strain evidence="2 3">HBC54</strain>
    </source>
</reference>
<evidence type="ECO:0008006" key="4">
    <source>
        <dbReference type="Google" id="ProtNLM"/>
    </source>
</evidence>
<name>A0ABT6CMB1_9SPHN</name>
<keyword evidence="3" id="KW-1185">Reference proteome</keyword>
<sequence length="165" mass="15815">MKKLLLAAASLGAVISTPALAAAPSATYDVTASVPQSCNAGSNGTISFSTLTLNSDGTVASGQSASSTGTAVYCNGAAATLTLSTGNTITNSAYTADAGGFTKTLTFTTTAKIGSGATLNEGTTTIGAVAGNLVVTASSINGLSGARPYAGDYTGSLTVTLTPGA</sequence>
<evidence type="ECO:0000256" key="1">
    <source>
        <dbReference type="SAM" id="SignalP"/>
    </source>
</evidence>
<evidence type="ECO:0000313" key="3">
    <source>
        <dbReference type="Proteomes" id="UP001222770"/>
    </source>
</evidence>
<proteinExistence type="predicted"/>
<accession>A0ABT6CMB1</accession>
<organism evidence="2 3">
    <name type="scientific">Novosphingobium cyanobacteriorum</name>
    <dbReference type="NCBI Taxonomy" id="3024215"/>
    <lineage>
        <taxon>Bacteria</taxon>
        <taxon>Pseudomonadati</taxon>
        <taxon>Pseudomonadota</taxon>
        <taxon>Alphaproteobacteria</taxon>
        <taxon>Sphingomonadales</taxon>
        <taxon>Sphingomonadaceae</taxon>
        <taxon>Novosphingobium</taxon>
    </lineage>
</organism>